<dbReference type="Gene3D" id="1.10.260.40">
    <property type="entry name" value="lambda repressor-like DNA-binding domains"/>
    <property type="match status" value="1"/>
</dbReference>
<dbReference type="EMBL" id="CP000092">
    <property type="protein sequence ID" value="AAZ65258.1"/>
    <property type="molecule type" value="Genomic_DNA"/>
</dbReference>
<dbReference type="SUPFAM" id="SSF47413">
    <property type="entry name" value="lambda repressor-like DNA-binding domains"/>
    <property type="match status" value="1"/>
</dbReference>
<geneLocation type="plasmid" evidence="2">
    <name>megaplasmid</name>
</geneLocation>
<dbReference type="KEGG" id="reu:Reut_C5917"/>
<evidence type="ECO:0000313" key="2">
    <source>
        <dbReference type="EMBL" id="AAZ65258.1"/>
    </source>
</evidence>
<dbReference type="InterPro" id="IPR010982">
    <property type="entry name" value="Lambda_DNA-bd_dom_sf"/>
</dbReference>
<reference evidence="2" key="1">
    <citation type="submission" date="2005-08" db="EMBL/GenBank/DDBJ databases">
        <title>Complete sequence of a megaplasmid of Ralstonia eutropha JMP134.</title>
        <authorList>
            <person name="Copeland A."/>
            <person name="Lucas S."/>
            <person name="Lapidus A."/>
            <person name="Barry K."/>
            <person name="Detter J.C."/>
            <person name="Glavina T."/>
            <person name="Hammon N."/>
            <person name="Israni S."/>
            <person name="Pitluck S."/>
            <person name="Goltsman E."/>
            <person name="Martinez M."/>
            <person name="Vergez L."/>
            <person name="Larimer F."/>
            <person name="Land M."/>
            <person name="Lykidis A."/>
            <person name="Richardson P."/>
        </authorList>
    </citation>
    <scope>NUCLEOTIDE SEQUENCE [LARGE SCALE GENOMIC DNA]</scope>
    <source>
        <strain evidence="2">JMP134</strain>
        <plasmid evidence="2">megaplasmid</plasmid>
    </source>
</reference>
<dbReference type="OrthoDB" id="5524454at2"/>
<dbReference type="SMART" id="SM00530">
    <property type="entry name" value="HTH_XRE"/>
    <property type="match status" value="1"/>
</dbReference>
<dbReference type="InterPro" id="IPR001387">
    <property type="entry name" value="Cro/C1-type_HTH"/>
</dbReference>
<sequence>MVKWTNHLIKKRMVALAGVRRDMKLETAFGEAVKIKRRAAGMTQEEFAEVLEMNQQAISRLERGVVSPSLTMVARVAVALRTRPSTLLRLAERIQVYAGGAGPSSAPVSTGNP</sequence>
<keyword evidence="2" id="KW-0614">Plasmid</keyword>
<dbReference type="HOGENOM" id="CLU_2129306_0_0_4"/>
<proteinExistence type="predicted"/>
<dbReference type="Pfam" id="PF01381">
    <property type="entry name" value="HTH_3"/>
    <property type="match status" value="1"/>
</dbReference>
<gene>
    <name evidence="2" type="ordered locus">Reut_C5917</name>
</gene>
<name>Q46NP6_CUPPJ</name>
<dbReference type="CDD" id="cd00093">
    <property type="entry name" value="HTH_XRE"/>
    <property type="match status" value="1"/>
</dbReference>
<evidence type="ECO:0000259" key="1">
    <source>
        <dbReference type="PROSITE" id="PS50943"/>
    </source>
</evidence>
<organism evidence="2">
    <name type="scientific">Cupriavidus pinatubonensis (strain JMP 134 / LMG 1197)</name>
    <name type="common">Cupriavidus necator (strain JMP 134)</name>
    <dbReference type="NCBI Taxonomy" id="264198"/>
    <lineage>
        <taxon>Bacteria</taxon>
        <taxon>Pseudomonadati</taxon>
        <taxon>Pseudomonadota</taxon>
        <taxon>Betaproteobacteria</taxon>
        <taxon>Burkholderiales</taxon>
        <taxon>Burkholderiaceae</taxon>
        <taxon>Cupriavidus</taxon>
    </lineage>
</organism>
<dbReference type="AlphaFoldDB" id="Q46NP6"/>
<feature type="domain" description="HTH cro/C1-type" evidence="1">
    <location>
        <begin position="33"/>
        <end position="87"/>
    </location>
</feature>
<dbReference type="GO" id="GO:0003677">
    <property type="term" value="F:DNA binding"/>
    <property type="evidence" value="ECO:0007669"/>
    <property type="project" value="InterPro"/>
</dbReference>
<accession>Q46NP6</accession>
<dbReference type="PROSITE" id="PS50943">
    <property type="entry name" value="HTH_CROC1"/>
    <property type="match status" value="1"/>
</dbReference>
<protein>
    <submittedName>
        <fullName evidence="2">Helix-turn-helix motif protein</fullName>
    </submittedName>
</protein>